<evidence type="ECO:0000313" key="1">
    <source>
        <dbReference type="EMBL" id="MCQ1539371.1"/>
    </source>
</evidence>
<dbReference type="AlphaFoldDB" id="A0ABD4TKT7"/>
<dbReference type="Proteomes" id="UP001524383">
    <property type="component" value="Unassembled WGS sequence"/>
</dbReference>
<dbReference type="RefSeq" id="WP_255333339.1">
    <property type="nucleotide sequence ID" value="NZ_VOTZ01000026.1"/>
</dbReference>
<dbReference type="EMBL" id="VOTZ01000026">
    <property type="protein sequence ID" value="MCQ1539371.1"/>
    <property type="molecule type" value="Genomic_DNA"/>
</dbReference>
<comment type="caution">
    <text evidence="1">The sequence shown here is derived from an EMBL/GenBank/DDBJ whole genome shotgun (WGS) entry which is preliminary data.</text>
</comment>
<evidence type="ECO:0000313" key="2">
    <source>
        <dbReference type="Proteomes" id="UP001524383"/>
    </source>
</evidence>
<protein>
    <submittedName>
        <fullName evidence="1">Uncharacterized protein</fullName>
    </submittedName>
</protein>
<gene>
    <name evidence="1" type="ORF">FTO68_10305</name>
</gene>
<proteinExistence type="predicted"/>
<reference evidence="1 2" key="1">
    <citation type="submission" date="2019-08" db="EMBL/GenBank/DDBJ databases">
        <authorList>
            <person name="Chen S.-C."/>
            <person name="Lai M.-C."/>
            <person name="You Y.-T."/>
        </authorList>
    </citation>
    <scope>NUCLEOTIDE SEQUENCE [LARGE SCALE GENOMIC DNA]</scope>
    <source>
        <strain evidence="1 2">P2F9704a</strain>
    </source>
</reference>
<name>A0ABD4TKT7_9EURY</name>
<organism evidence="1 2">
    <name type="scientific">Methanocalculus taiwanensis</name>
    <dbReference type="NCBI Taxonomy" id="106207"/>
    <lineage>
        <taxon>Archaea</taxon>
        <taxon>Methanobacteriati</taxon>
        <taxon>Methanobacteriota</taxon>
        <taxon>Stenosarchaea group</taxon>
        <taxon>Methanomicrobia</taxon>
        <taxon>Methanomicrobiales</taxon>
        <taxon>Methanocalculaceae</taxon>
        <taxon>Methanocalculus</taxon>
    </lineage>
</organism>
<accession>A0ABD4TKT7</accession>
<sequence>MGTRRQMTIGITINLDNYENIRFDVSGEVESNEDATELIAFLDGVLGGIGRDDEVTRERVDHYRSRVFGSLLRDGVPFDEQSGSVASCPVTVVNEYNEELIDRDLSGVDTPDPQISAPEYPFLEDLEAEGILEMDEPLSSEPDISHSEHMSTPECVIHDGIPPASSGEASGEDEIPSVEVKPKSATPFVCESCGAEVNKVQHDVSHLFMNKTLCKQCMNRS</sequence>
<keyword evidence="2" id="KW-1185">Reference proteome</keyword>